<keyword evidence="2" id="KW-0812">Transmembrane</keyword>
<accession>A0AAW0EX19</accession>
<feature type="compositionally biased region" description="Polar residues" evidence="1">
    <location>
        <begin position="251"/>
        <end position="275"/>
    </location>
</feature>
<dbReference type="AlphaFoldDB" id="A0AAW0EX19"/>
<keyword evidence="2" id="KW-0472">Membrane</keyword>
<feature type="transmembrane region" description="Helical" evidence="2">
    <location>
        <begin position="51"/>
        <end position="75"/>
    </location>
</feature>
<dbReference type="EMBL" id="JAECZO010000142">
    <property type="protein sequence ID" value="KAK7198309.1"/>
    <property type="molecule type" value="Genomic_DNA"/>
</dbReference>
<feature type="compositionally biased region" description="Polar residues" evidence="1">
    <location>
        <begin position="132"/>
        <end position="154"/>
    </location>
</feature>
<evidence type="ECO:0000313" key="3">
    <source>
        <dbReference type="EMBL" id="KAK7198309.1"/>
    </source>
</evidence>
<proteinExistence type="predicted"/>
<comment type="caution">
    <text evidence="3">The sequence shown here is derived from an EMBL/GenBank/DDBJ whole genome shotgun (WGS) entry which is preliminary data.</text>
</comment>
<protein>
    <submittedName>
        <fullName evidence="3">Uncharacterized protein</fullName>
    </submittedName>
</protein>
<evidence type="ECO:0000256" key="2">
    <source>
        <dbReference type="SAM" id="Phobius"/>
    </source>
</evidence>
<feature type="region of interest" description="Disordered" evidence="1">
    <location>
        <begin position="108"/>
        <end position="294"/>
    </location>
</feature>
<evidence type="ECO:0000313" key="4">
    <source>
        <dbReference type="Proteomes" id="UP001430356"/>
    </source>
</evidence>
<gene>
    <name evidence="3" type="ORF">NESM_000788700</name>
</gene>
<keyword evidence="2" id="KW-1133">Transmembrane helix</keyword>
<dbReference type="Proteomes" id="UP001430356">
    <property type="component" value="Unassembled WGS sequence"/>
</dbReference>
<name>A0AAW0EX19_9TRYP</name>
<keyword evidence="4" id="KW-1185">Reference proteome</keyword>
<feature type="compositionally biased region" description="Low complexity" evidence="1">
    <location>
        <begin position="155"/>
        <end position="164"/>
    </location>
</feature>
<reference evidence="3 4" key="1">
    <citation type="journal article" date="2021" name="MBio">
        <title>A New Model Trypanosomatid, Novymonas esmeraldas: Genomic Perception of Its 'Candidatus Pandoraea novymonadis' Endosymbiont.</title>
        <authorList>
            <person name="Zakharova A."/>
            <person name="Saura A."/>
            <person name="Butenko A."/>
            <person name="Podesvova L."/>
            <person name="Warmusova S."/>
            <person name="Kostygov A.Y."/>
            <person name="Nenarokova A."/>
            <person name="Lukes J."/>
            <person name="Opperdoes F.R."/>
            <person name="Yurchenko V."/>
        </authorList>
    </citation>
    <scope>NUCLEOTIDE SEQUENCE [LARGE SCALE GENOMIC DNA]</scope>
    <source>
        <strain evidence="3 4">E262AT.01</strain>
    </source>
</reference>
<organism evidence="3 4">
    <name type="scientific">Novymonas esmeraldas</name>
    <dbReference type="NCBI Taxonomy" id="1808958"/>
    <lineage>
        <taxon>Eukaryota</taxon>
        <taxon>Discoba</taxon>
        <taxon>Euglenozoa</taxon>
        <taxon>Kinetoplastea</taxon>
        <taxon>Metakinetoplastina</taxon>
        <taxon>Trypanosomatida</taxon>
        <taxon>Trypanosomatidae</taxon>
        <taxon>Novymonas</taxon>
    </lineage>
</organism>
<feature type="compositionally biased region" description="Low complexity" evidence="1">
    <location>
        <begin position="174"/>
        <end position="188"/>
    </location>
</feature>
<evidence type="ECO:0000256" key="1">
    <source>
        <dbReference type="SAM" id="MobiDB-lite"/>
    </source>
</evidence>
<feature type="compositionally biased region" description="Low complexity" evidence="1">
    <location>
        <begin position="112"/>
        <end position="127"/>
    </location>
</feature>
<sequence>MAVVVNKAFAGYAYYSTGGEGFIYTLISKQSPTAVGAPVVVVDGTARANNFFPFLFLVAGGALLLVLFVCVSAAFCCRRTVAKLEEEYWKLQYAFADVNDTLVREASRRPSAKAAASKPKRAPSQSSMGADATSQSPAPQARMQQQGSTASMSSMRQPQRMAAPQQPPPPPPQQQQAAYPAYSVSPAPWGGAAYPAQSQPVSPPLMQYAPPPPPPPQQQQQQSYGEPAANPYYSQPGAGGGYNYSYDNSYTQAAPTSAVQQTRVSGGSVAPQSPAATPDQPLRRRESKVSFVGA</sequence>